<evidence type="ECO:0000256" key="2">
    <source>
        <dbReference type="ARBA" id="ARBA00023277"/>
    </source>
</evidence>
<protein>
    <submittedName>
        <fullName evidence="5">GH35 family endo-1,4-beta-xylanase</fullName>
    </submittedName>
</protein>
<organism evidence="5 6">
    <name type="scientific">Algoriphagus antarcticus</name>
    <dbReference type="NCBI Taxonomy" id="238540"/>
    <lineage>
        <taxon>Bacteria</taxon>
        <taxon>Pseudomonadati</taxon>
        <taxon>Bacteroidota</taxon>
        <taxon>Cytophagia</taxon>
        <taxon>Cytophagales</taxon>
        <taxon>Cyclobacteriaceae</taxon>
        <taxon>Algoriphagus</taxon>
    </lineage>
</organism>
<dbReference type="GO" id="GO:0045493">
    <property type="term" value="P:xylan catabolic process"/>
    <property type="evidence" value="ECO:0007669"/>
    <property type="project" value="UniProtKB-KW"/>
</dbReference>
<evidence type="ECO:0000259" key="4">
    <source>
        <dbReference type="PROSITE" id="PS51760"/>
    </source>
</evidence>
<dbReference type="OrthoDB" id="9809277at2"/>
<dbReference type="RefSeq" id="WP_086539976.1">
    <property type="nucleotide sequence ID" value="NZ_MSSW01000006.1"/>
</dbReference>
<dbReference type="GO" id="GO:0004553">
    <property type="term" value="F:hydrolase activity, hydrolyzing O-glycosyl compounds"/>
    <property type="evidence" value="ECO:0007669"/>
    <property type="project" value="InterPro"/>
</dbReference>
<feature type="domain" description="GH10" evidence="4">
    <location>
        <begin position="110"/>
        <end position="426"/>
    </location>
</feature>
<gene>
    <name evidence="5" type="ORF">C8N25_10716</name>
</gene>
<dbReference type="AlphaFoldDB" id="A0A3E0DZ00"/>
<reference evidence="5 6" key="1">
    <citation type="submission" date="2018-08" db="EMBL/GenBank/DDBJ databases">
        <title>Genomic Encyclopedia of Archaeal and Bacterial Type Strains, Phase II (KMG-II): from individual species to whole genera.</title>
        <authorList>
            <person name="Goeker M."/>
        </authorList>
    </citation>
    <scope>NUCLEOTIDE SEQUENCE [LARGE SCALE GENOMIC DNA]</scope>
    <source>
        <strain evidence="5 6">DSM 15986</strain>
    </source>
</reference>
<dbReference type="Proteomes" id="UP000256405">
    <property type="component" value="Unassembled WGS sequence"/>
</dbReference>
<dbReference type="EMBL" id="QUNF01000007">
    <property type="protein sequence ID" value="REG90279.1"/>
    <property type="molecule type" value="Genomic_DNA"/>
</dbReference>
<dbReference type="InterPro" id="IPR044846">
    <property type="entry name" value="GH10"/>
</dbReference>
<keyword evidence="5" id="KW-0326">Glycosidase</keyword>
<dbReference type="InterPro" id="IPR001000">
    <property type="entry name" value="GH10_dom"/>
</dbReference>
<dbReference type="Gene3D" id="3.20.20.80">
    <property type="entry name" value="Glycosidases"/>
    <property type="match status" value="1"/>
</dbReference>
<sequence>MVVKLFCKRLRAINQAFIGEQFGLHALSSSCKGFLFLLCFLPAILSFGQERDKKEIEAKLLQEARQNIEKFRKGSAQVTVRNVQGEPVSNVKVEINQLTQDFLFGNLSEEVFNPGLTEAERAKFTEMFKGLFNFTELTVKWAPYEPQQGKPKWEELQQKLDWCLTNGISPKGHTLGWTHDAGTPGWLYRYSPEVATQLYQARIQNLVGGFRDQISSWDVVNEPVTTIPWEMALLDTVGGQNKIDDGFRYKVDGITLEQTIPWVENSYRWAYEANPNGDFVINEFYTIAKPEIREKYYNLIQELLRREVSVTGIGIQAHEPREMWFSPVELVATFDKFQELGLPLHITEFTPQSSEKAITGGWREGVWTEEAQAEFAEQFYTLAFGHPSMASIHWWGLSDRFIWLKNGGLLDGDFNPKPVYNRLKKLIREEWMTKNLELMTDKKGQVDFRGFYGNYQLILTDADGKITTTEIHLKENGSTLFELIHDGKHPPSGNH</sequence>
<name>A0A3E0DZ00_9BACT</name>
<evidence type="ECO:0000256" key="1">
    <source>
        <dbReference type="ARBA" id="ARBA00022801"/>
    </source>
</evidence>
<dbReference type="PANTHER" id="PTHR31490">
    <property type="entry name" value="GLYCOSYL HYDROLASE"/>
    <property type="match status" value="1"/>
</dbReference>
<keyword evidence="5" id="KW-0858">Xylan degradation</keyword>
<proteinExistence type="predicted"/>
<evidence type="ECO:0000313" key="5">
    <source>
        <dbReference type="EMBL" id="REG90279.1"/>
    </source>
</evidence>
<comment type="caution">
    <text evidence="5">The sequence shown here is derived from an EMBL/GenBank/DDBJ whole genome shotgun (WGS) entry which is preliminary data.</text>
</comment>
<keyword evidence="6" id="KW-1185">Reference proteome</keyword>
<evidence type="ECO:0000256" key="3">
    <source>
        <dbReference type="ARBA" id="ARBA00023326"/>
    </source>
</evidence>
<keyword evidence="3" id="KW-0624">Polysaccharide degradation</keyword>
<dbReference type="PANTHER" id="PTHR31490:SF1">
    <property type="entry name" value="ENDO-1,4-BETA-XYLANASE 1"/>
    <property type="match status" value="1"/>
</dbReference>
<dbReference type="PROSITE" id="PS51257">
    <property type="entry name" value="PROKAR_LIPOPROTEIN"/>
    <property type="match status" value="1"/>
</dbReference>
<dbReference type="SUPFAM" id="SSF51445">
    <property type="entry name" value="(Trans)glycosidases"/>
    <property type="match status" value="1"/>
</dbReference>
<keyword evidence="2" id="KW-0119">Carbohydrate metabolism</keyword>
<keyword evidence="1 5" id="KW-0378">Hydrolase</keyword>
<dbReference type="InterPro" id="IPR017853">
    <property type="entry name" value="GH"/>
</dbReference>
<dbReference type="SMART" id="SM00633">
    <property type="entry name" value="Glyco_10"/>
    <property type="match status" value="1"/>
</dbReference>
<evidence type="ECO:0000313" key="6">
    <source>
        <dbReference type="Proteomes" id="UP000256405"/>
    </source>
</evidence>
<accession>A0A3E0DZ00</accession>
<dbReference type="PROSITE" id="PS51760">
    <property type="entry name" value="GH10_2"/>
    <property type="match status" value="1"/>
</dbReference>
<dbReference type="Pfam" id="PF00331">
    <property type="entry name" value="Glyco_hydro_10"/>
    <property type="match status" value="1"/>
</dbReference>